<name>A0A1W2GB78_REIFA</name>
<reference evidence="6 7" key="1">
    <citation type="submission" date="2017-04" db="EMBL/GenBank/DDBJ databases">
        <authorList>
            <person name="Afonso C.L."/>
            <person name="Miller P.J."/>
            <person name="Scott M.A."/>
            <person name="Spackman E."/>
            <person name="Goraichik I."/>
            <person name="Dimitrov K.M."/>
            <person name="Suarez D.L."/>
            <person name="Swayne D.E."/>
        </authorList>
    </citation>
    <scope>NUCLEOTIDE SEQUENCE [LARGE SCALE GENOMIC DNA]</scope>
    <source>
        <strain evidence="6 7">DSM 26133</strain>
    </source>
</reference>
<dbReference type="SUPFAM" id="SSF54534">
    <property type="entry name" value="FKBP-like"/>
    <property type="match status" value="1"/>
</dbReference>
<dbReference type="Gene3D" id="3.10.50.40">
    <property type="match status" value="1"/>
</dbReference>
<dbReference type="PROSITE" id="PS50059">
    <property type="entry name" value="FKBP_PPIASE"/>
    <property type="match status" value="1"/>
</dbReference>
<evidence type="ECO:0000256" key="4">
    <source>
        <dbReference type="RuleBase" id="RU003915"/>
    </source>
</evidence>
<dbReference type="EMBL" id="FWYF01000002">
    <property type="protein sequence ID" value="SMD33774.1"/>
    <property type="molecule type" value="Genomic_DNA"/>
</dbReference>
<dbReference type="RefSeq" id="WP_176214723.1">
    <property type="nucleotide sequence ID" value="NZ_FWYF01000002.1"/>
</dbReference>
<proteinExistence type="inferred from homology"/>
<dbReference type="PROSITE" id="PS51257">
    <property type="entry name" value="PROKAR_LIPOPROTEIN"/>
    <property type="match status" value="1"/>
</dbReference>
<dbReference type="STRING" id="692418.SAMN04488029_1657"/>
<organism evidence="6 7">
    <name type="scientific">Reichenbachiella faecimaris</name>
    <dbReference type="NCBI Taxonomy" id="692418"/>
    <lineage>
        <taxon>Bacteria</taxon>
        <taxon>Pseudomonadati</taxon>
        <taxon>Bacteroidota</taxon>
        <taxon>Cytophagia</taxon>
        <taxon>Cytophagales</taxon>
        <taxon>Reichenbachiellaceae</taxon>
        <taxon>Reichenbachiella</taxon>
    </lineage>
</organism>
<comment type="similarity">
    <text evidence="4">Belongs to the FKBP-type PPIase family.</text>
</comment>
<keyword evidence="7" id="KW-1185">Reference proteome</keyword>
<keyword evidence="2 3" id="KW-0697">Rotamase</keyword>
<protein>
    <recommendedName>
        <fullName evidence="4">Peptidyl-prolyl cis-trans isomerase</fullName>
        <ecNumber evidence="4">5.2.1.8</ecNumber>
    </recommendedName>
</protein>
<accession>A0A1W2GB78</accession>
<evidence type="ECO:0000313" key="7">
    <source>
        <dbReference type="Proteomes" id="UP000192472"/>
    </source>
</evidence>
<dbReference type="InterPro" id="IPR001179">
    <property type="entry name" value="PPIase_FKBP_dom"/>
</dbReference>
<evidence type="ECO:0000313" key="6">
    <source>
        <dbReference type="EMBL" id="SMD33774.1"/>
    </source>
</evidence>
<evidence type="ECO:0000256" key="3">
    <source>
        <dbReference type="PROSITE-ProRule" id="PRU00277"/>
    </source>
</evidence>
<dbReference type="AlphaFoldDB" id="A0A1W2GB78"/>
<evidence type="ECO:0000256" key="2">
    <source>
        <dbReference type="ARBA" id="ARBA00023110"/>
    </source>
</evidence>
<comment type="catalytic activity">
    <reaction evidence="1 3 4">
        <text>[protein]-peptidylproline (omega=180) = [protein]-peptidylproline (omega=0)</text>
        <dbReference type="Rhea" id="RHEA:16237"/>
        <dbReference type="Rhea" id="RHEA-COMP:10747"/>
        <dbReference type="Rhea" id="RHEA-COMP:10748"/>
        <dbReference type="ChEBI" id="CHEBI:83833"/>
        <dbReference type="ChEBI" id="CHEBI:83834"/>
        <dbReference type="EC" id="5.2.1.8"/>
    </reaction>
</comment>
<sequence length="246" mass="26362">MGFEKSLFLGVILMGGVVFGSCVDHAGESEEELEQIRQDSILQADADNALIDAYIADASNGIDASLVKVGEYGVRRIVWAPAVSIRVPEYNEIVSVHYTGKYLENAIFDTSSSTTAKKSDSLNYVTDGIVFDDLLASSSKSYEELLDSLNTSDGAIDDPLFSASRLYLPIAFNHTENGTGISFNYIPGFRSGLKEAMLEMELNSKALIMIPSAVAYGASGSNPGGEGGIPANTPLVFQFDLVNIHP</sequence>
<dbReference type="GO" id="GO:0003755">
    <property type="term" value="F:peptidyl-prolyl cis-trans isomerase activity"/>
    <property type="evidence" value="ECO:0007669"/>
    <property type="project" value="UniProtKB-UniRule"/>
</dbReference>
<evidence type="ECO:0000256" key="1">
    <source>
        <dbReference type="ARBA" id="ARBA00000971"/>
    </source>
</evidence>
<feature type="domain" description="PPIase FKBP-type" evidence="5">
    <location>
        <begin position="91"/>
        <end position="245"/>
    </location>
</feature>
<dbReference type="EC" id="5.2.1.8" evidence="4"/>
<gene>
    <name evidence="6" type="ORF">SAMN04488029_1657</name>
</gene>
<evidence type="ECO:0000259" key="5">
    <source>
        <dbReference type="PROSITE" id="PS50059"/>
    </source>
</evidence>
<dbReference type="InterPro" id="IPR046357">
    <property type="entry name" value="PPIase_dom_sf"/>
</dbReference>
<keyword evidence="3 4" id="KW-0413">Isomerase</keyword>
<dbReference type="Proteomes" id="UP000192472">
    <property type="component" value="Unassembled WGS sequence"/>
</dbReference>
<dbReference type="Pfam" id="PF00254">
    <property type="entry name" value="FKBP_C"/>
    <property type="match status" value="1"/>
</dbReference>